<sequence length="1631" mass="177791">MISLPLPSDVVAAGSVLSMLLSLAAYRHTPAVSTGTTTLLKWLAGAATLAAATATIAFCGIAVFAEDRKKLELADLILLVSMTIDAVLRLSRKSVSLVRTVAASILFAAACGFALFRLRGNAGEAFSDRYLLYMVLSLAGLVDLVTKGIYMYHIVVLKMQEEGPLGSTLVSPETDAGLLSLLFFGWFTPLIIKGSQRPLNPEDLWKLRECDDTEVILKQYRLVKRPNRHLLISLIIVSWRPFAIQIMMCCIQSVLTFGNPFFLYKILSWIQTPAGQPKDIVTGWKLILGLLAVNLINSVVNGQLYFHGRRVGRMMRSILITEIFAKSMRRVAGIAAPKKASAVTVTDAADEDSEVTAETTKKEEASEEEGDATLPLLMIQGKIATLMSIDTERFTDFICYVQDPFINMPISITLAFIGLYQVIGLSALAGLTVILLSGPISTVLGTWVNTVQEDYMKSVDKRVAITNETLSGIRIIKYFSWEEQFEAKILAARAVELKNLLKLSFIYIAMHISNFSCSIICFFVTFTVYTLVEGKSLDAATAFSAVLLLEKLTELLGWAPQLVMWVMKSKVALDRIIEFLKETELERFDLENEDENQTASMESTLGFKEGQFRYFSQDDAAARKANAAAATRAAADGGAAYQSLPNANLEGDLVSGPEFTLRDLTINFMVGGLNVVTGPTGGGKSSLILALLGEMKRLGGRAYLPRDSSAEDTTVAYVAQTAWLLNATIRDNILMGSEYDDQRYRQTLEACSLVRDLETFSGGDLTEIGEKGVSISGGQKQRISLARAVYSTANVVLLDDPLSAVDAPTARHLLKNAILGALKGRTIILVTHAVSLTAPFADHVVILQNGVVVSQGTPTEIANDPAVEDVTHQMLDQSISMTDDEEAVPAGKEDKKDVVANQEDGTKLVDEEQRATGSVSWKIYQTYWDAGGGLVFLLSFIILNWLQSGANVSTDWWLSKWTSAANSTANATLPGNASFFATSAGPYEATYLMSSVYSVAGVRSTPVSPIAASSPSGIQSMVASLAAAGGLTYSETMFYISIYGLLGFSKVLVAVVLNLINVFGAIRASTSLHSSLLSSVLGAPLRFFEVTPLGRILNRFSKDISTIDEEVMNSIFYFFHQLVKGITIIGVISYSAPWFLLSFFPIFYAYMAITQKYLNVSRELKRLQSVSRSPIFSLFSECLAGVTTIRAYGQTNRFKKISIERVNDNHKAFYLLWTANRWLCMRTDVISSFVIFCAGAAVISGNVNSGLAALTLLYAGQFSEALLWVVRMHADMEMSLNSVERCREYMDIEQEPARIVEGYRPKPEWPEKGEITVDGLCVRYGGEDQPNVLNGVTFATRAGEKIGVVGRTGAGKSTLSLAFFRIIPLIEGSITIDGMDIGKMGLSDLRSKLTIIPQDPVLFAGTIRTNLDPHGECDDAELWHVLRSTHVLDSNSMEASFMATSSSTLNGSSSTDLLTEDGKPPLHRSGSSSTLLSTASTSNPAPAITLDSPVTENGGNFSQGQRQLLCMARALLRKSKVIFLDEATASIDAATDAKIQQTIREELKDATILTIAHRLKTVVDYDRVLVLDLGKVVEYGTPLELINNDAGSGYFRKMCEDSGEMNELIRIAERAEEMKVVGGSGGSIKYY</sequence>
<feature type="region of interest" description="Disordered" evidence="9">
    <location>
        <begin position="1443"/>
        <end position="1497"/>
    </location>
</feature>
<evidence type="ECO:0000259" key="11">
    <source>
        <dbReference type="PROSITE" id="PS50893"/>
    </source>
</evidence>
<feature type="transmembrane region" description="Helical" evidence="10">
    <location>
        <begin position="1126"/>
        <end position="1153"/>
    </location>
</feature>
<dbReference type="CDD" id="cd18596">
    <property type="entry name" value="ABC_6TM_VMR1_D1_like"/>
    <property type="match status" value="1"/>
</dbReference>
<keyword evidence="4" id="KW-0677">Repeat</keyword>
<evidence type="ECO:0000259" key="12">
    <source>
        <dbReference type="PROSITE" id="PS50929"/>
    </source>
</evidence>
<dbReference type="FunFam" id="3.40.50.300:FF:000997">
    <property type="entry name" value="Multidrug resistance-associated protein 1"/>
    <property type="match status" value="1"/>
</dbReference>
<evidence type="ECO:0000256" key="1">
    <source>
        <dbReference type="ARBA" id="ARBA00004141"/>
    </source>
</evidence>
<evidence type="ECO:0000256" key="7">
    <source>
        <dbReference type="ARBA" id="ARBA00022989"/>
    </source>
</evidence>
<evidence type="ECO:0000313" key="14">
    <source>
        <dbReference type="Proteomes" id="UP000320333"/>
    </source>
</evidence>
<dbReference type="InterPro" id="IPR003439">
    <property type="entry name" value="ABC_transporter-like_ATP-bd"/>
</dbReference>
<feature type="transmembrane region" description="Helical" evidence="10">
    <location>
        <begin position="1229"/>
        <end position="1245"/>
    </location>
</feature>
<evidence type="ECO:0000313" key="13">
    <source>
        <dbReference type="EMBL" id="TPX77193.1"/>
    </source>
</evidence>
<proteinExistence type="predicted"/>
<dbReference type="GO" id="GO:0016887">
    <property type="term" value="F:ATP hydrolysis activity"/>
    <property type="evidence" value="ECO:0007669"/>
    <property type="project" value="InterPro"/>
</dbReference>
<feature type="domain" description="ABC transporter" evidence="11">
    <location>
        <begin position="644"/>
        <end position="874"/>
    </location>
</feature>
<dbReference type="InterPro" id="IPR011527">
    <property type="entry name" value="ABC1_TM_dom"/>
</dbReference>
<dbReference type="Pfam" id="PF00005">
    <property type="entry name" value="ABC_tran"/>
    <property type="match status" value="2"/>
</dbReference>
<feature type="region of interest" description="Disordered" evidence="9">
    <location>
        <begin position="347"/>
        <end position="368"/>
    </location>
</feature>
<evidence type="ECO:0008006" key="15">
    <source>
        <dbReference type="Google" id="ProtNLM"/>
    </source>
</evidence>
<dbReference type="GO" id="GO:0016020">
    <property type="term" value="C:membrane"/>
    <property type="evidence" value="ECO:0007669"/>
    <property type="project" value="UniProtKB-SubCell"/>
</dbReference>
<name>A0A507FLQ7_9FUNG</name>
<feature type="compositionally biased region" description="Low complexity" evidence="9">
    <location>
        <begin position="1444"/>
        <end position="1457"/>
    </location>
</feature>
<dbReference type="Gene3D" id="1.20.1560.10">
    <property type="entry name" value="ABC transporter type 1, transmembrane domain"/>
    <property type="match status" value="2"/>
</dbReference>
<evidence type="ECO:0000256" key="9">
    <source>
        <dbReference type="SAM" id="MobiDB-lite"/>
    </source>
</evidence>
<dbReference type="GO" id="GO:0140359">
    <property type="term" value="F:ABC-type transporter activity"/>
    <property type="evidence" value="ECO:0007669"/>
    <property type="project" value="InterPro"/>
</dbReference>
<keyword evidence="8 10" id="KW-0472">Membrane</keyword>
<evidence type="ECO:0000256" key="2">
    <source>
        <dbReference type="ARBA" id="ARBA00022448"/>
    </source>
</evidence>
<dbReference type="SMART" id="SM00382">
    <property type="entry name" value="AAA"/>
    <property type="match status" value="2"/>
</dbReference>
<dbReference type="PROSITE" id="PS50929">
    <property type="entry name" value="ABC_TM1F"/>
    <property type="match status" value="2"/>
</dbReference>
<feature type="domain" description="ABC transporter" evidence="11">
    <location>
        <begin position="1315"/>
        <end position="1598"/>
    </location>
</feature>
<keyword evidence="3 10" id="KW-0812">Transmembrane</keyword>
<dbReference type="Proteomes" id="UP000320333">
    <property type="component" value="Unassembled WGS sequence"/>
</dbReference>
<comment type="caution">
    <text evidence="13">The sequence shown here is derived from an EMBL/GenBank/DDBJ whole genome shotgun (WGS) entry which is preliminary data.</text>
</comment>
<dbReference type="STRING" id="246404.A0A507FLQ7"/>
<dbReference type="PROSITE" id="PS50893">
    <property type="entry name" value="ABC_TRANSPORTER_2"/>
    <property type="match status" value="2"/>
</dbReference>
<gene>
    <name evidence="13" type="ORF">CcCBS67573_g01555</name>
</gene>
<feature type="domain" description="ABC transmembrane type-1" evidence="12">
    <location>
        <begin position="246"/>
        <end position="563"/>
    </location>
</feature>
<keyword evidence="7 10" id="KW-1133">Transmembrane helix</keyword>
<dbReference type="GO" id="GO:0005524">
    <property type="term" value="F:ATP binding"/>
    <property type="evidence" value="ECO:0007669"/>
    <property type="project" value="UniProtKB-KW"/>
</dbReference>
<dbReference type="CDD" id="cd18604">
    <property type="entry name" value="ABC_6TM_VMR1_D2_like"/>
    <property type="match status" value="1"/>
</dbReference>
<keyword evidence="6" id="KW-0067">ATP-binding</keyword>
<protein>
    <recommendedName>
        <fullName evidence="15">P-loop containing nucleoside triphosphate hydrolase protein</fullName>
    </recommendedName>
</protein>
<feature type="transmembrane region" description="Helical" evidence="10">
    <location>
        <begin position="97"/>
        <end position="118"/>
    </location>
</feature>
<feature type="transmembrane region" description="Helical" evidence="10">
    <location>
        <begin position="130"/>
        <end position="156"/>
    </location>
</feature>
<dbReference type="PANTHER" id="PTHR24223">
    <property type="entry name" value="ATP-BINDING CASSETTE SUB-FAMILY C"/>
    <property type="match status" value="1"/>
</dbReference>
<dbReference type="InterPro" id="IPR036640">
    <property type="entry name" value="ABC1_TM_sf"/>
</dbReference>
<reference evidence="13 14" key="1">
    <citation type="journal article" date="2019" name="Sci. Rep.">
        <title>Comparative genomics of chytrid fungi reveal insights into the obligate biotrophic and pathogenic lifestyle of Synchytrium endobioticum.</title>
        <authorList>
            <person name="van de Vossenberg B.T.L.H."/>
            <person name="Warris S."/>
            <person name="Nguyen H.D.T."/>
            <person name="van Gent-Pelzer M.P.E."/>
            <person name="Joly D.L."/>
            <person name="van de Geest H.C."/>
            <person name="Bonants P.J.M."/>
            <person name="Smith D.S."/>
            <person name="Levesque C.A."/>
            <person name="van der Lee T.A.J."/>
        </authorList>
    </citation>
    <scope>NUCLEOTIDE SEQUENCE [LARGE SCALE GENOMIC DNA]</scope>
    <source>
        <strain evidence="13 14">CBS 675.73</strain>
    </source>
</reference>
<dbReference type="PANTHER" id="PTHR24223:SF353">
    <property type="entry name" value="ABC TRANSPORTER ATP-BINDING PROTEIN_PERMEASE VMR1-RELATED"/>
    <property type="match status" value="1"/>
</dbReference>
<feature type="transmembrane region" description="Helical" evidence="10">
    <location>
        <begin position="927"/>
        <end position="946"/>
    </location>
</feature>
<dbReference type="CDD" id="cd03250">
    <property type="entry name" value="ABCC_MRP_domain1"/>
    <property type="match status" value="1"/>
</dbReference>
<evidence type="ECO:0000256" key="3">
    <source>
        <dbReference type="ARBA" id="ARBA00022692"/>
    </source>
</evidence>
<evidence type="ECO:0000256" key="4">
    <source>
        <dbReference type="ARBA" id="ARBA00022737"/>
    </source>
</evidence>
<dbReference type="Pfam" id="PF00664">
    <property type="entry name" value="ABC_membrane"/>
    <property type="match status" value="2"/>
</dbReference>
<dbReference type="InterPro" id="IPR050173">
    <property type="entry name" value="ABC_transporter_C-like"/>
</dbReference>
<dbReference type="SUPFAM" id="SSF90123">
    <property type="entry name" value="ABC transporter transmembrane region"/>
    <property type="match status" value="2"/>
</dbReference>
<keyword evidence="2" id="KW-0813">Transport</keyword>
<evidence type="ECO:0000256" key="8">
    <source>
        <dbReference type="ARBA" id="ARBA00023136"/>
    </source>
</evidence>
<keyword evidence="14" id="KW-1185">Reference proteome</keyword>
<evidence type="ECO:0000256" key="5">
    <source>
        <dbReference type="ARBA" id="ARBA00022741"/>
    </source>
</evidence>
<dbReference type="OrthoDB" id="6500128at2759"/>
<dbReference type="EMBL" id="QEAP01000026">
    <property type="protein sequence ID" value="TPX77193.1"/>
    <property type="molecule type" value="Genomic_DNA"/>
</dbReference>
<dbReference type="InterPro" id="IPR017871">
    <property type="entry name" value="ABC_transporter-like_CS"/>
</dbReference>
<accession>A0A507FLQ7</accession>
<feature type="transmembrane region" description="Helical" evidence="10">
    <location>
        <begin position="412"/>
        <end position="436"/>
    </location>
</feature>
<dbReference type="PROSITE" id="PS00211">
    <property type="entry name" value="ABC_TRANSPORTER_1"/>
    <property type="match status" value="2"/>
</dbReference>
<feature type="domain" description="ABC transmembrane type-1" evidence="12">
    <location>
        <begin position="941"/>
        <end position="1278"/>
    </location>
</feature>
<feature type="compositionally biased region" description="Low complexity" evidence="9">
    <location>
        <begin position="1469"/>
        <end position="1482"/>
    </location>
</feature>
<feature type="transmembrane region" description="Helical" evidence="10">
    <location>
        <begin position="43"/>
        <end position="64"/>
    </location>
</feature>
<keyword evidence="5" id="KW-0547">Nucleotide-binding</keyword>
<dbReference type="SUPFAM" id="SSF52540">
    <property type="entry name" value="P-loop containing nucleoside triphosphate hydrolases"/>
    <property type="match status" value="2"/>
</dbReference>
<evidence type="ECO:0000256" key="6">
    <source>
        <dbReference type="ARBA" id="ARBA00022840"/>
    </source>
</evidence>
<organism evidence="13 14">
    <name type="scientific">Chytriomyces confervae</name>
    <dbReference type="NCBI Taxonomy" id="246404"/>
    <lineage>
        <taxon>Eukaryota</taxon>
        <taxon>Fungi</taxon>
        <taxon>Fungi incertae sedis</taxon>
        <taxon>Chytridiomycota</taxon>
        <taxon>Chytridiomycota incertae sedis</taxon>
        <taxon>Chytridiomycetes</taxon>
        <taxon>Chytridiales</taxon>
        <taxon>Chytriomycetaceae</taxon>
        <taxon>Chytriomyces</taxon>
    </lineage>
</organism>
<dbReference type="InterPro" id="IPR027417">
    <property type="entry name" value="P-loop_NTPase"/>
</dbReference>
<feature type="transmembrane region" description="Helical" evidence="10">
    <location>
        <begin position="1038"/>
        <end position="1060"/>
    </location>
</feature>
<dbReference type="Gene3D" id="3.40.50.300">
    <property type="entry name" value="P-loop containing nucleotide triphosphate hydrolases"/>
    <property type="match status" value="2"/>
</dbReference>
<evidence type="ECO:0000256" key="10">
    <source>
        <dbReference type="SAM" id="Phobius"/>
    </source>
</evidence>
<feature type="transmembrane region" description="Helical" evidence="10">
    <location>
        <begin position="286"/>
        <end position="306"/>
    </location>
</feature>
<comment type="subcellular location">
    <subcellularLocation>
        <location evidence="1">Membrane</location>
        <topology evidence="1">Multi-pass membrane protein</topology>
    </subcellularLocation>
</comment>
<dbReference type="InterPro" id="IPR003593">
    <property type="entry name" value="AAA+_ATPase"/>
</dbReference>
<dbReference type="CDD" id="cd03244">
    <property type="entry name" value="ABCC_MRP_domain2"/>
    <property type="match status" value="1"/>
</dbReference>
<feature type="transmembrane region" description="Helical" evidence="10">
    <location>
        <begin position="505"/>
        <end position="532"/>
    </location>
</feature>